<dbReference type="eggNOG" id="COG0841">
    <property type="taxonomic scope" value="Bacteria"/>
</dbReference>
<gene>
    <name evidence="2" type="ordered locus">Sterm_3296</name>
</gene>
<feature type="transmembrane region" description="Helical" evidence="1">
    <location>
        <begin position="387"/>
        <end position="409"/>
    </location>
</feature>
<organism evidence="2 3">
    <name type="scientific">Sebaldella termitidis (strain ATCC 33386 / NCTC 11300)</name>
    <dbReference type="NCBI Taxonomy" id="526218"/>
    <lineage>
        <taxon>Bacteria</taxon>
        <taxon>Fusobacteriati</taxon>
        <taxon>Fusobacteriota</taxon>
        <taxon>Fusobacteriia</taxon>
        <taxon>Fusobacteriales</taxon>
        <taxon>Leptotrichiaceae</taxon>
        <taxon>Sebaldella</taxon>
    </lineage>
</organism>
<dbReference type="EMBL" id="CP001739">
    <property type="protein sequence ID" value="ACZ10136.1"/>
    <property type="molecule type" value="Genomic_DNA"/>
</dbReference>
<feature type="transmembrane region" description="Helical" evidence="1">
    <location>
        <begin position="520"/>
        <end position="540"/>
    </location>
</feature>
<accession>D1APV2</accession>
<keyword evidence="3" id="KW-1185">Reference proteome</keyword>
<dbReference type="Proteomes" id="UP000000845">
    <property type="component" value="Chromosome"/>
</dbReference>
<evidence type="ECO:0000256" key="1">
    <source>
        <dbReference type="SAM" id="Phobius"/>
    </source>
</evidence>
<dbReference type="SUPFAM" id="SSF82714">
    <property type="entry name" value="Multidrug efflux transporter AcrB TolC docking domain, DN and DC subdomains"/>
    <property type="match status" value="2"/>
</dbReference>
<feature type="transmembrane region" description="Helical" evidence="1">
    <location>
        <begin position="861"/>
        <end position="881"/>
    </location>
</feature>
<dbReference type="GO" id="GO:0042910">
    <property type="term" value="F:xenobiotic transmembrane transporter activity"/>
    <property type="evidence" value="ECO:0007669"/>
    <property type="project" value="TreeGrafter"/>
</dbReference>
<dbReference type="Gene3D" id="3.30.70.1320">
    <property type="entry name" value="Multidrug efflux transporter AcrB pore domain like"/>
    <property type="match status" value="1"/>
</dbReference>
<dbReference type="PANTHER" id="PTHR32063">
    <property type="match status" value="1"/>
</dbReference>
<keyword evidence="1" id="KW-0472">Membrane</keyword>
<evidence type="ECO:0000313" key="3">
    <source>
        <dbReference type="Proteomes" id="UP000000845"/>
    </source>
</evidence>
<dbReference type="SUPFAM" id="SSF82693">
    <property type="entry name" value="Multidrug efflux transporter AcrB pore domain, PN1, PN2, PC1 and PC2 subdomains"/>
    <property type="match status" value="2"/>
</dbReference>
<dbReference type="PANTHER" id="PTHR32063:SF0">
    <property type="entry name" value="SWARMING MOTILITY PROTEIN SWRC"/>
    <property type="match status" value="1"/>
</dbReference>
<feature type="transmembrane region" description="Helical" evidence="1">
    <location>
        <begin position="12"/>
        <end position="30"/>
    </location>
</feature>
<sequence>MTAAEFALKRKVTTIVIIIVMFFLGLVSMMNMKQELLPNFDIPVVVASVTWNGASPEDVDSQITRQVEDAVLNVDGIKKVMTNSQLGVSTVVVQFEYGEDTDIKQTQIQAEVDKIKKDLPSDSDSPIVGTYEIASGNLVLLVNFSGSDAVEITTFASNMLEQRLKRIKGVGAVDTLGGLTREIRVEVDPYKLEAFGLTPVELYSLIQSSNTIIPSGFVKEGGKEFLLRVLGEIKTLDQVENILIRNNSGQTLKLKDVSKVSYTTKDRDTYSKLDGTDAVSIAISKTSDGNLVEISDKIKEQLKELEPYFPSGSKYEIIYDGSQNIKDSIANVRDTAVGALVLAVIVLLVFLKDIRATLVVALAVPISIVFTFFLLTTQGVSLNLVSLMGLSLGVGSLVDNSVVVLDNIFRHMTEEREPIDAAAINGTNEVGLALVASTATSVCVFFPILLQQGAARMVFKDLSLSIMFAHSTSIVVALLFVPLASKFFLDAKRVKPEGKFFTRMKEGYYKFIGKALDNKAVVIISVLIMFVLAIFGLRFVKMVFFPQVDNKEYAVVAELSSGLDLTKSYEVTKQIENVVSKEETTGVYSAVVDKGYAIVNVKIKDKTKESTFKVMDRIRDQLQDIPDIKLNLSPNFSTSTPNRDFEFLVQGDNIDELDRISKGIIAKMQATGWLKDIKSSYEGGNPQARVIIDREKAATYGISVSDVATLLNMSVLGIDPINIREGNDEIDVTIQLEEQFRDTNDKILDLSMKSSNGSFVRLRDFAHVEEVEGPSAIEKQDGLQQIKVGANIGTRGLNEALEIVQQAFKDENPASGYQIGLSGDADSQQEMGGELAQSLLLSIFLMYFIMAAQLESFSLPLILLGTLPLSLIGVTLGLLITNTPISMFVLVGLIMLAGMVVNNAIVLLDFIGLLRSRGVELRQAIMDSGRSRLRPILMTTLTTVLGWVPLALGIGTGAGYYQGMSIAVIFGLSSSTLLTLVFIPVVYSIVEERKLKAQEKKKYQDD</sequence>
<dbReference type="HOGENOM" id="CLU_002755_1_2_0"/>
<feature type="transmembrane region" description="Helical" evidence="1">
    <location>
        <begin position="358"/>
        <end position="375"/>
    </location>
</feature>
<feature type="transmembrane region" description="Helical" evidence="1">
    <location>
        <begin position="935"/>
        <end position="960"/>
    </location>
</feature>
<feature type="transmembrane region" description="Helical" evidence="1">
    <location>
        <begin position="462"/>
        <end position="489"/>
    </location>
</feature>
<dbReference type="InterPro" id="IPR001036">
    <property type="entry name" value="Acrflvin-R"/>
</dbReference>
<dbReference type="Gene3D" id="3.30.70.1440">
    <property type="entry name" value="Multidrug efflux transporter AcrB pore domain"/>
    <property type="match status" value="1"/>
</dbReference>
<feature type="transmembrane region" description="Helical" evidence="1">
    <location>
        <begin position="335"/>
        <end position="351"/>
    </location>
</feature>
<reference evidence="3" key="1">
    <citation type="submission" date="2009-09" db="EMBL/GenBank/DDBJ databases">
        <title>The complete chromosome of Sebaldella termitidis ATCC 33386.</title>
        <authorList>
            <consortium name="US DOE Joint Genome Institute (JGI-PGF)"/>
            <person name="Lucas S."/>
            <person name="Copeland A."/>
            <person name="Lapidus A."/>
            <person name="Glavina del Rio T."/>
            <person name="Dalin E."/>
            <person name="Tice H."/>
            <person name="Bruce D."/>
            <person name="Goodwin L."/>
            <person name="Pitluck S."/>
            <person name="Kyrpides N."/>
            <person name="Mavromatis K."/>
            <person name="Ivanova N."/>
            <person name="Mikhailova N."/>
            <person name="Sims D."/>
            <person name="Meincke L."/>
            <person name="Brettin T."/>
            <person name="Detter J.C."/>
            <person name="Han C."/>
            <person name="Larimer F."/>
            <person name="Land M."/>
            <person name="Hauser L."/>
            <person name="Markowitz V."/>
            <person name="Cheng J.F."/>
            <person name="Hugenholtz P."/>
            <person name="Woyke T."/>
            <person name="Wu D."/>
            <person name="Eisen J.A."/>
        </authorList>
    </citation>
    <scope>NUCLEOTIDE SEQUENCE [LARGE SCALE GENOMIC DNA]</scope>
    <source>
        <strain evidence="3">ATCC 33386 / NCTC 11300</strain>
    </source>
</reference>
<reference evidence="2 3" key="2">
    <citation type="journal article" date="2010" name="Stand. Genomic Sci.">
        <title>Complete genome sequence of Sebaldella termitidis type strain (NCTC 11300).</title>
        <authorList>
            <person name="Harmon-Smith M."/>
            <person name="Celia L."/>
            <person name="Chertkov O."/>
            <person name="Lapidus A."/>
            <person name="Copeland A."/>
            <person name="Glavina Del Rio T."/>
            <person name="Nolan M."/>
            <person name="Lucas S."/>
            <person name="Tice H."/>
            <person name="Cheng J.F."/>
            <person name="Han C."/>
            <person name="Detter J.C."/>
            <person name="Bruce D."/>
            <person name="Goodwin L."/>
            <person name="Pitluck S."/>
            <person name="Pati A."/>
            <person name="Liolios K."/>
            <person name="Ivanova N."/>
            <person name="Mavromatis K."/>
            <person name="Mikhailova N."/>
            <person name="Chen A."/>
            <person name="Palaniappan K."/>
            <person name="Land M."/>
            <person name="Hauser L."/>
            <person name="Chang Y.J."/>
            <person name="Jeffries C.D."/>
            <person name="Brettin T."/>
            <person name="Goker M."/>
            <person name="Beck B."/>
            <person name="Bristow J."/>
            <person name="Eisen J.A."/>
            <person name="Markowitz V."/>
            <person name="Hugenholtz P."/>
            <person name="Kyrpides N.C."/>
            <person name="Klenk H.P."/>
            <person name="Chen F."/>
        </authorList>
    </citation>
    <scope>NUCLEOTIDE SEQUENCE [LARGE SCALE GENOMIC DNA]</scope>
    <source>
        <strain evidence="3">ATCC 33386 / NCTC 11300</strain>
    </source>
</reference>
<dbReference type="Gene3D" id="1.20.1640.10">
    <property type="entry name" value="Multidrug efflux transporter AcrB transmembrane domain"/>
    <property type="match status" value="2"/>
</dbReference>
<keyword evidence="1" id="KW-0812">Transmembrane</keyword>
<feature type="transmembrane region" description="Helical" evidence="1">
    <location>
        <begin position="966"/>
        <end position="990"/>
    </location>
</feature>
<dbReference type="PRINTS" id="PR00702">
    <property type="entry name" value="ACRIFLAVINRP"/>
</dbReference>
<dbReference type="InterPro" id="IPR027463">
    <property type="entry name" value="AcrB_DN_DC_subdom"/>
</dbReference>
<feature type="transmembrane region" description="Helical" evidence="1">
    <location>
        <begin position="430"/>
        <end position="450"/>
    </location>
</feature>
<dbReference type="Pfam" id="PF00873">
    <property type="entry name" value="ACR_tran"/>
    <property type="match status" value="1"/>
</dbReference>
<dbReference type="AlphaFoldDB" id="D1APV2"/>
<feature type="transmembrane region" description="Helical" evidence="1">
    <location>
        <begin position="887"/>
        <end position="914"/>
    </location>
</feature>
<dbReference type="GO" id="GO:0005886">
    <property type="term" value="C:plasma membrane"/>
    <property type="evidence" value="ECO:0007669"/>
    <property type="project" value="TreeGrafter"/>
</dbReference>
<dbReference type="Gene3D" id="3.30.2090.10">
    <property type="entry name" value="Multidrug efflux transporter AcrB TolC docking domain, DN and DC subdomains"/>
    <property type="match status" value="2"/>
</dbReference>
<dbReference type="STRING" id="526218.Sterm_3296"/>
<dbReference type="RefSeq" id="WP_012862718.1">
    <property type="nucleotide sequence ID" value="NC_013517.1"/>
</dbReference>
<name>D1APV2_SEBTE</name>
<dbReference type="SUPFAM" id="SSF82866">
    <property type="entry name" value="Multidrug efflux transporter AcrB transmembrane domain"/>
    <property type="match status" value="2"/>
</dbReference>
<protein>
    <submittedName>
        <fullName evidence="2">Acriflavin resistance protein</fullName>
    </submittedName>
</protein>
<dbReference type="Gene3D" id="3.30.70.1430">
    <property type="entry name" value="Multidrug efflux transporter AcrB pore domain"/>
    <property type="match status" value="2"/>
</dbReference>
<feature type="transmembrane region" description="Helical" evidence="1">
    <location>
        <begin position="835"/>
        <end position="854"/>
    </location>
</feature>
<keyword evidence="1" id="KW-1133">Transmembrane helix</keyword>
<dbReference type="KEGG" id="str:Sterm_3296"/>
<evidence type="ECO:0000313" key="2">
    <source>
        <dbReference type="EMBL" id="ACZ10136.1"/>
    </source>
</evidence>
<proteinExistence type="predicted"/>